<dbReference type="GO" id="GO:0005886">
    <property type="term" value="C:plasma membrane"/>
    <property type="evidence" value="ECO:0007669"/>
    <property type="project" value="UniProtKB-SubCell"/>
</dbReference>
<dbReference type="SUPFAM" id="SSF55874">
    <property type="entry name" value="ATPase domain of HSP90 chaperone/DNA topoisomerase II/histidine kinase"/>
    <property type="match status" value="1"/>
</dbReference>
<comment type="subcellular location">
    <subcellularLocation>
        <location evidence="2">Cell membrane</location>
    </subcellularLocation>
</comment>
<dbReference type="Gene3D" id="3.40.50.2300">
    <property type="match status" value="1"/>
</dbReference>
<evidence type="ECO:0000259" key="14">
    <source>
        <dbReference type="PROSITE" id="PS50113"/>
    </source>
</evidence>
<dbReference type="NCBIfam" id="TIGR00229">
    <property type="entry name" value="sensory_box"/>
    <property type="match status" value="3"/>
</dbReference>
<dbReference type="PROSITE" id="PS50109">
    <property type="entry name" value="HIS_KIN"/>
    <property type="match status" value="1"/>
</dbReference>
<feature type="modified residue" description="4-aspartylphosphate" evidence="10">
    <location>
        <position position="681"/>
    </location>
</feature>
<evidence type="ECO:0000256" key="9">
    <source>
        <dbReference type="ARBA" id="ARBA00023012"/>
    </source>
</evidence>
<dbReference type="InterPro" id="IPR035965">
    <property type="entry name" value="PAS-like_dom_sf"/>
</dbReference>
<dbReference type="Pfam" id="PF00989">
    <property type="entry name" value="PAS"/>
    <property type="match status" value="1"/>
</dbReference>
<dbReference type="EMBL" id="SISG01000001">
    <property type="protein sequence ID" value="TBN57140.1"/>
    <property type="molecule type" value="Genomic_DNA"/>
</dbReference>
<dbReference type="Proteomes" id="UP000294194">
    <property type="component" value="Unassembled WGS sequence"/>
</dbReference>
<dbReference type="AlphaFoldDB" id="A0A4Q9GXY2"/>
<dbReference type="InterPro" id="IPR001789">
    <property type="entry name" value="Sig_transdc_resp-reg_receiver"/>
</dbReference>
<evidence type="ECO:0000256" key="10">
    <source>
        <dbReference type="PROSITE-ProRule" id="PRU00169"/>
    </source>
</evidence>
<evidence type="ECO:0000256" key="3">
    <source>
        <dbReference type="ARBA" id="ARBA00012438"/>
    </source>
</evidence>
<dbReference type="CDD" id="cd00130">
    <property type="entry name" value="PAS"/>
    <property type="match status" value="3"/>
</dbReference>
<evidence type="ECO:0000256" key="7">
    <source>
        <dbReference type="ARBA" id="ARBA00022777"/>
    </source>
</evidence>
<comment type="catalytic activity">
    <reaction evidence="1">
        <text>ATP + protein L-histidine = ADP + protein N-phospho-L-histidine.</text>
        <dbReference type="EC" id="2.7.13.3"/>
    </reaction>
</comment>
<evidence type="ECO:0000256" key="5">
    <source>
        <dbReference type="ARBA" id="ARBA00022679"/>
    </source>
</evidence>
<evidence type="ECO:0000256" key="4">
    <source>
        <dbReference type="ARBA" id="ARBA00022553"/>
    </source>
</evidence>
<dbReference type="RefSeq" id="WP_130981251.1">
    <property type="nucleotide sequence ID" value="NZ_SISG01000001.1"/>
</dbReference>
<keyword evidence="5" id="KW-0808">Transferase</keyword>
<dbReference type="InterPro" id="IPR036890">
    <property type="entry name" value="HATPase_C_sf"/>
</dbReference>
<dbReference type="Pfam" id="PF02518">
    <property type="entry name" value="HATPase_c"/>
    <property type="match status" value="1"/>
</dbReference>
<feature type="domain" description="PAC" evidence="14">
    <location>
        <begin position="327"/>
        <end position="379"/>
    </location>
</feature>
<dbReference type="Pfam" id="PF08448">
    <property type="entry name" value="PAS_4"/>
    <property type="match status" value="2"/>
</dbReference>
<dbReference type="InterPro" id="IPR011006">
    <property type="entry name" value="CheY-like_superfamily"/>
</dbReference>
<dbReference type="GO" id="GO:0000155">
    <property type="term" value="F:phosphorelay sensor kinase activity"/>
    <property type="evidence" value="ECO:0007669"/>
    <property type="project" value="InterPro"/>
</dbReference>
<evidence type="ECO:0000259" key="12">
    <source>
        <dbReference type="PROSITE" id="PS50110"/>
    </source>
</evidence>
<evidence type="ECO:0000256" key="2">
    <source>
        <dbReference type="ARBA" id="ARBA00004236"/>
    </source>
</evidence>
<keyword evidence="16" id="KW-1185">Reference proteome</keyword>
<keyword evidence="9" id="KW-0902">Two-component regulatory system</keyword>
<name>A0A4Q9GXY2_9MICO</name>
<feature type="domain" description="Histidine kinase" evidence="11">
    <location>
        <begin position="392"/>
        <end position="605"/>
    </location>
</feature>
<dbReference type="CDD" id="cd00082">
    <property type="entry name" value="HisKA"/>
    <property type="match status" value="1"/>
</dbReference>
<dbReference type="EC" id="2.7.13.3" evidence="3"/>
<dbReference type="SMART" id="SM00387">
    <property type="entry name" value="HATPase_c"/>
    <property type="match status" value="1"/>
</dbReference>
<feature type="domain" description="PAS" evidence="13">
    <location>
        <begin position="12"/>
        <end position="68"/>
    </location>
</feature>
<feature type="domain" description="PAS" evidence="13">
    <location>
        <begin position="263"/>
        <end position="302"/>
    </location>
</feature>
<dbReference type="SMART" id="SM00091">
    <property type="entry name" value="PAS"/>
    <property type="match status" value="3"/>
</dbReference>
<evidence type="ECO:0000256" key="6">
    <source>
        <dbReference type="ARBA" id="ARBA00022741"/>
    </source>
</evidence>
<dbReference type="SMART" id="SM00448">
    <property type="entry name" value="REC"/>
    <property type="match status" value="1"/>
</dbReference>
<reference evidence="16" key="1">
    <citation type="submission" date="2019-02" db="EMBL/GenBank/DDBJ databases">
        <title>Glaciihabitans arcticus sp. nov., a psychrotolerant bacterium isolated from polar soil.</title>
        <authorList>
            <person name="Dahal R.H."/>
        </authorList>
    </citation>
    <scope>NUCLEOTIDE SEQUENCE [LARGE SCALE GENOMIC DNA]</scope>
    <source>
        <strain evidence="16">RP-3-7</strain>
    </source>
</reference>
<keyword evidence="8" id="KW-0067">ATP-binding</keyword>
<dbReference type="InterPro" id="IPR001610">
    <property type="entry name" value="PAC"/>
</dbReference>
<dbReference type="SUPFAM" id="SSF47384">
    <property type="entry name" value="Homodimeric domain of signal transducing histidine kinase"/>
    <property type="match status" value="1"/>
</dbReference>
<dbReference type="InterPro" id="IPR000014">
    <property type="entry name" value="PAS"/>
</dbReference>
<dbReference type="Gene3D" id="1.10.287.130">
    <property type="match status" value="1"/>
</dbReference>
<dbReference type="SUPFAM" id="SSF52172">
    <property type="entry name" value="CheY-like"/>
    <property type="match status" value="1"/>
</dbReference>
<evidence type="ECO:0000259" key="13">
    <source>
        <dbReference type="PROSITE" id="PS50112"/>
    </source>
</evidence>
<dbReference type="InterPro" id="IPR003594">
    <property type="entry name" value="HATPase_dom"/>
</dbReference>
<protein>
    <recommendedName>
        <fullName evidence="3">histidine kinase</fullName>
        <ecNumber evidence="3">2.7.13.3</ecNumber>
    </recommendedName>
</protein>
<dbReference type="InterPro" id="IPR005467">
    <property type="entry name" value="His_kinase_dom"/>
</dbReference>
<sequence length="749" mass="80874">MTTSESLMSIVRAAGFEALVESSPDPIFVLDTDGTFVFANDALLKRLGCSWDELRGTDFRPTVAEPDDTRVADEFDRACGGQLTHFRAAGVRRDGSTFHADVTNYPIRHEGAVVAVIGMARDVDELERLERSGRMLEKRLSTALNGITDGVYFFDHDWNFTWVNPPGERIAQLSEKELLGNSVWDLFPEMNGSEFGIAYRKAVAERVTVTVRDRFVSLDAWLEATVYPVDDGLAVYVRDVTDEEITRRHILESEKRLVSQAALLDVARDAILVRGMDHSVQYWNRAAEEIYGWTAAEVLGKSIRGVLYTDTAAFDAATAHTIEHGHWSGELEQIRRSGATLVADCRWSLVRDASGAPESIFAVNSDITERKRDDAIRQRDQRMESLGTLSGGIAHDLNNILAPMLMSVQMLAREETDPDRTAILGIIEASVKRGAAMIRQVLSFARGVEGQKVSIDVLRIVDDVGSFAREVMPRNITVVTETPPELDAVTGDPTQLLQVLVNLATNARDAMLRGGILTIAAQNAVDPDTAAAHVVITVQDSGTGIDPDTLARIFEPFFTTKAVGDGTGLGLATSAAIVESHGGRLEVESVPGEGSVFRISLPSAGSAASEGVAGDSRAEPVELKRGAGQLVLVVDDEAAIRHLTRQTLEEFGYTSAVASSGEQALDFIRSRGGAVALVLTDVTMPVMDGPALVERLGEEFPRIPVVMSSGNAGIDITGSIPLGAFLSKPFTTVQLLTALATALEGNTDV</sequence>
<keyword evidence="6" id="KW-0547">Nucleotide-binding</keyword>
<dbReference type="Gene3D" id="3.30.565.10">
    <property type="entry name" value="Histidine kinase-like ATPase, C-terminal domain"/>
    <property type="match status" value="1"/>
</dbReference>
<feature type="domain" description="PAC" evidence="14">
    <location>
        <begin position="82"/>
        <end position="135"/>
    </location>
</feature>
<evidence type="ECO:0000313" key="16">
    <source>
        <dbReference type="Proteomes" id="UP000294194"/>
    </source>
</evidence>
<evidence type="ECO:0000256" key="8">
    <source>
        <dbReference type="ARBA" id="ARBA00022840"/>
    </source>
</evidence>
<dbReference type="InterPro" id="IPR013656">
    <property type="entry name" value="PAS_4"/>
</dbReference>
<feature type="domain" description="Response regulatory" evidence="12">
    <location>
        <begin position="630"/>
        <end position="743"/>
    </location>
</feature>
<accession>A0A4Q9GXY2</accession>
<dbReference type="GO" id="GO:0006355">
    <property type="term" value="P:regulation of DNA-templated transcription"/>
    <property type="evidence" value="ECO:0007669"/>
    <property type="project" value="InterPro"/>
</dbReference>
<dbReference type="InterPro" id="IPR000700">
    <property type="entry name" value="PAS-assoc_C"/>
</dbReference>
<organism evidence="15 16">
    <name type="scientific">Glaciihabitans arcticus</name>
    <dbReference type="NCBI Taxonomy" id="2668039"/>
    <lineage>
        <taxon>Bacteria</taxon>
        <taxon>Bacillati</taxon>
        <taxon>Actinomycetota</taxon>
        <taxon>Actinomycetes</taxon>
        <taxon>Micrococcales</taxon>
        <taxon>Microbacteriaceae</taxon>
        <taxon>Glaciihabitans</taxon>
    </lineage>
</organism>
<dbReference type="PROSITE" id="PS50112">
    <property type="entry name" value="PAS"/>
    <property type="match status" value="3"/>
</dbReference>
<dbReference type="SMART" id="SM00388">
    <property type="entry name" value="HisKA"/>
    <property type="match status" value="1"/>
</dbReference>
<dbReference type="SMART" id="SM00086">
    <property type="entry name" value="PAC"/>
    <property type="match status" value="2"/>
</dbReference>
<dbReference type="PROSITE" id="PS50113">
    <property type="entry name" value="PAC"/>
    <property type="match status" value="2"/>
</dbReference>
<dbReference type="PANTHER" id="PTHR43065">
    <property type="entry name" value="SENSOR HISTIDINE KINASE"/>
    <property type="match status" value="1"/>
</dbReference>
<feature type="domain" description="PAS" evidence="13">
    <location>
        <begin position="136"/>
        <end position="206"/>
    </location>
</feature>
<comment type="caution">
    <text evidence="15">The sequence shown here is derived from an EMBL/GenBank/DDBJ whole genome shotgun (WGS) entry which is preliminary data.</text>
</comment>
<keyword evidence="4 10" id="KW-0597">Phosphoprotein</keyword>
<dbReference type="Pfam" id="PF00512">
    <property type="entry name" value="HisKA"/>
    <property type="match status" value="1"/>
</dbReference>
<dbReference type="InterPro" id="IPR003661">
    <property type="entry name" value="HisK_dim/P_dom"/>
</dbReference>
<dbReference type="InterPro" id="IPR036097">
    <property type="entry name" value="HisK_dim/P_sf"/>
</dbReference>
<dbReference type="SUPFAM" id="SSF55785">
    <property type="entry name" value="PYP-like sensor domain (PAS domain)"/>
    <property type="match status" value="3"/>
</dbReference>
<dbReference type="PANTHER" id="PTHR43065:SF46">
    <property type="entry name" value="C4-DICARBOXYLATE TRANSPORT SENSOR PROTEIN DCTB"/>
    <property type="match status" value="1"/>
</dbReference>
<proteinExistence type="predicted"/>
<evidence type="ECO:0000313" key="15">
    <source>
        <dbReference type="EMBL" id="TBN57140.1"/>
    </source>
</evidence>
<dbReference type="PRINTS" id="PR00344">
    <property type="entry name" value="BCTRLSENSOR"/>
</dbReference>
<keyword evidence="7" id="KW-0418">Kinase</keyword>
<dbReference type="InterPro" id="IPR004358">
    <property type="entry name" value="Sig_transdc_His_kin-like_C"/>
</dbReference>
<dbReference type="InterPro" id="IPR013767">
    <property type="entry name" value="PAS_fold"/>
</dbReference>
<dbReference type="GO" id="GO:0005524">
    <property type="term" value="F:ATP binding"/>
    <property type="evidence" value="ECO:0007669"/>
    <property type="project" value="UniProtKB-KW"/>
</dbReference>
<dbReference type="PROSITE" id="PS50110">
    <property type="entry name" value="RESPONSE_REGULATORY"/>
    <property type="match status" value="1"/>
</dbReference>
<dbReference type="Gene3D" id="3.30.450.20">
    <property type="entry name" value="PAS domain"/>
    <property type="match status" value="3"/>
</dbReference>
<evidence type="ECO:0000256" key="1">
    <source>
        <dbReference type="ARBA" id="ARBA00000085"/>
    </source>
</evidence>
<gene>
    <name evidence="15" type="ORF">EYE40_06840</name>
</gene>
<evidence type="ECO:0000259" key="11">
    <source>
        <dbReference type="PROSITE" id="PS50109"/>
    </source>
</evidence>
<dbReference type="Pfam" id="PF00072">
    <property type="entry name" value="Response_reg"/>
    <property type="match status" value="1"/>
</dbReference>